<protein>
    <recommendedName>
        <fullName evidence="13">DNA 3'-5' helicase</fullName>
        <ecNumber evidence="13">5.6.2.4</ecNumber>
    </recommendedName>
</protein>
<dbReference type="InterPro" id="IPR036390">
    <property type="entry name" value="WH_DNA-bd_sf"/>
</dbReference>
<dbReference type="GO" id="GO:0003676">
    <property type="term" value="F:nucleic acid binding"/>
    <property type="evidence" value="ECO:0007669"/>
    <property type="project" value="InterPro"/>
</dbReference>
<comment type="catalytic activity">
    <reaction evidence="14">
        <text>ATP + H2O = ADP + phosphate + H(+)</text>
        <dbReference type="Rhea" id="RHEA:13065"/>
        <dbReference type="ChEBI" id="CHEBI:15377"/>
        <dbReference type="ChEBI" id="CHEBI:15378"/>
        <dbReference type="ChEBI" id="CHEBI:30616"/>
        <dbReference type="ChEBI" id="CHEBI:43474"/>
        <dbReference type="ChEBI" id="CHEBI:456216"/>
        <dbReference type="EC" id="5.6.2.4"/>
    </reaction>
</comment>
<dbReference type="InterPro" id="IPR057842">
    <property type="entry name" value="WH_MER3"/>
</dbReference>
<dbReference type="Pfam" id="PF00270">
    <property type="entry name" value="DEAD"/>
    <property type="match status" value="1"/>
</dbReference>
<evidence type="ECO:0000256" key="2">
    <source>
        <dbReference type="ARBA" id="ARBA00010140"/>
    </source>
</evidence>
<feature type="compositionally biased region" description="Polar residues" evidence="15">
    <location>
        <begin position="662"/>
        <end position="678"/>
    </location>
</feature>
<dbReference type="Pfam" id="PF23445">
    <property type="entry name" value="WHD_SNRNP200"/>
    <property type="match status" value="1"/>
</dbReference>
<keyword evidence="9 16" id="KW-0472">Membrane</keyword>
<feature type="region of interest" description="Disordered" evidence="15">
    <location>
        <begin position="1957"/>
        <end position="1978"/>
    </location>
</feature>
<evidence type="ECO:0000256" key="8">
    <source>
        <dbReference type="ARBA" id="ARBA00022989"/>
    </source>
</evidence>
<evidence type="ECO:0000256" key="14">
    <source>
        <dbReference type="ARBA" id="ARBA00048988"/>
    </source>
</evidence>
<keyword evidence="3 16" id="KW-0812">Transmembrane</keyword>
<feature type="region of interest" description="Disordered" evidence="15">
    <location>
        <begin position="1647"/>
        <end position="1682"/>
    </location>
</feature>
<dbReference type="GO" id="GO:0016787">
    <property type="term" value="F:hydrolase activity"/>
    <property type="evidence" value="ECO:0007669"/>
    <property type="project" value="UniProtKB-KW"/>
</dbReference>
<evidence type="ECO:0000256" key="15">
    <source>
        <dbReference type="SAM" id="MobiDB-lite"/>
    </source>
</evidence>
<evidence type="ECO:0000256" key="6">
    <source>
        <dbReference type="ARBA" id="ARBA00022806"/>
    </source>
</evidence>
<dbReference type="FunFam" id="1.10.10.10:FF:000012">
    <property type="entry name" value="U5 small nuclear ribonucleoprotein helicase"/>
    <property type="match status" value="1"/>
</dbReference>
<evidence type="ECO:0000256" key="12">
    <source>
        <dbReference type="ARBA" id="ARBA00034617"/>
    </source>
</evidence>
<feature type="domain" description="Helicase ATP-binding" evidence="17">
    <location>
        <begin position="721"/>
        <end position="895"/>
    </location>
</feature>
<evidence type="ECO:0000256" key="5">
    <source>
        <dbReference type="ARBA" id="ARBA00022801"/>
    </source>
</evidence>
<keyword evidence="5" id="KW-0378">Hydrolase</keyword>
<evidence type="ECO:0000256" key="9">
    <source>
        <dbReference type="ARBA" id="ARBA00023136"/>
    </source>
</evidence>
<dbReference type="Proteomes" id="UP000700596">
    <property type="component" value="Unassembled WGS sequence"/>
</dbReference>
<dbReference type="PANTHER" id="PTHR47835:SF3">
    <property type="entry name" value="HELICASE FOR MEIOSIS 1"/>
    <property type="match status" value="1"/>
</dbReference>
<dbReference type="InterPro" id="IPR037185">
    <property type="entry name" value="EmrE-like"/>
</dbReference>
<evidence type="ECO:0000256" key="3">
    <source>
        <dbReference type="ARBA" id="ARBA00022692"/>
    </source>
</evidence>
<keyword evidence="20" id="KW-1185">Reference proteome</keyword>
<feature type="region of interest" description="Disordered" evidence="15">
    <location>
        <begin position="615"/>
        <end position="684"/>
    </location>
</feature>
<evidence type="ECO:0000256" key="16">
    <source>
        <dbReference type="SAM" id="Phobius"/>
    </source>
</evidence>
<dbReference type="PROSITE" id="PS51194">
    <property type="entry name" value="HELICASE_CTER"/>
    <property type="match status" value="1"/>
</dbReference>
<dbReference type="SMART" id="SM00490">
    <property type="entry name" value="HELICc"/>
    <property type="match status" value="1"/>
</dbReference>
<dbReference type="OrthoDB" id="5575at2759"/>
<dbReference type="InterPro" id="IPR004179">
    <property type="entry name" value="Sec63-dom"/>
</dbReference>
<keyword evidence="6" id="KW-0347">Helicase</keyword>
<dbReference type="GO" id="GO:0000139">
    <property type="term" value="C:Golgi membrane"/>
    <property type="evidence" value="ECO:0007669"/>
    <property type="project" value="InterPro"/>
</dbReference>
<dbReference type="Gene3D" id="1.10.10.10">
    <property type="entry name" value="Winged helix-like DNA-binding domain superfamily/Winged helix DNA-binding domain"/>
    <property type="match status" value="1"/>
</dbReference>
<keyword evidence="4" id="KW-0547">Nucleotide-binding</keyword>
<sequence length="2012" mass="224657">MPIGHRTYSHPRIDKMGSDSSRKGASLAGLPLKHLSLVTLTFQNSALILIMHYSRMMPAVNGQRYHTSTSVFLNEVLKLTISFTVALYQLSKILSPNTPATTLFATLISAVFANESWKLAIPALLYTIQNSLQYIAVSNLDAATFQVTYQLKILTTAIFSVLMLKRSLSSRRWLSLLLLVVGVSIVQLPRTATPPGPPALHSLKNARAWPRSISELSMMGTKVARQLSRRSATYEGIEQDVALQHPEMNASVGLTAVLIACGLSGLAGVSFEKILKESTPSATLSPTAMLWVRNVQLSFWSLFPALFLGVIFMDGEKIAKTGFFAGYNWIVWTAITFQACGGIIVALVIKYADNIAKNFATSISIIVSCLASVFFFDFEITLSYFIGTLVVLYATYLYSTADSGQAPQPKIAKYESTTTNGVSSYLNIDHGTGAIDKPSYRTEGLTNSIPETPTLERQICSPSQLCGVCMVIMEDSFDESLDERSQDRPSRQPTQYTLTHKRFKRPIRQVPDRDRYGGHHSFDDVEGDENGYEHDVLYDDFDLRLLQQPIEDRMTQAGRGEARLSLAPRVLGHFTDTPPQAEAAYPFQPTEDNKYGVQLNFPHPVARRLDNYSFHGDQQDQQHGLDAHLGDSSSPAVRAAQRRDDSRAYQVGSTSKDPETKGATSLNPLTSSRPTPNRITLPHAPPVVQGIPLIPVSELPDRFRSVFSFPTFNAVQSKSFRKVYKSDDNFVLASPTGSGKTVILELAICRAVLQNAAGQHKIVYQAPIKALCSERQRDWQKKFNGLGLTCAELTGDTDVGDLRTVQQADVIITTPEKWDSITRKWKDHENLLRLIRLFLIDEVHILKEDRGATLETVVSRMKTIGTNVRFVALSATVPSLDDVAVWLGKSPSEPYQPAGSEKFGEEFRPIKLKKHICGYASNGNDYQFDVQLDCKLPDVISKFSERKPIMIFCFTRKSTVSTAKLLARWWASSKPGSQFWDRPAEKIQFQDRDLSECADSAVAFHNAGLCSNDRINVEKGYLDGNIKVICCTSTLAVGVNLPCHFAIIKNTMTFTNTGLQEYSDLEIMQMLGRAGRPQFDDNAVAVIMTRQIKIRRYETMVTGQDILESRLHCGLIDHLNAEINLGTIKDLPSARKWLTGTFLYVRLKSNPEYYKLDGTKVSRNIDEQLDNICLQNLDLLQEANLIEKDHWIKGTEFGQAMAQYYVQFETMKAFMGIPPKAQISELLSALAQAFEFREIRFRSGEKALYKSLNQSLQTRFPIPVTLTHSAHKVSLIIQSILGAADIPWNKETAKYRSQYTMEAGMIFKHAPRLIRCIIDCQLYLKDSVAANHALMIERSISARVWDDSPVYMKQIPDVGDVSVRKLINGNIKTIEELEYTEASRIEMLLNRRPPFGLKLLDHARKFPKVRVSVGILPHSAKKSENGVSVNVKVDLGFLNDKAPTSWNGKSIYVCLLCGTSDGKIAHFARISGQKLGNGQALVFPALLTTADQHINCYVMCNEIAGTMREASVRPKVPKFMFPTPKPVPQAVPLAQPTSNISKRRINSGSKEMTTSKNTDEFGDDDLDDDDLVNAYVGDLDFDHIDNYANPVHALTRRNTSKNSSTKRNARAESIDDDLTLKQLGNGRWSCNHKCKDKSACKHMCCRDGLDKPPKRPTKKISLTNNVTSSDQQQAVDNSQKTQTKLNILGSSKRKGSDQIEVLDMTKSEKRRKSDKSIKGQREYHDLHQLHHNIPMQDAPATISSVMHKVPAYCYANGGSHNLSFLDNKDPTENDGLESSGYGAALFEDLTNEYDAVEEGHTEREWKLQVDDQQLDNEENLEKSTKDDRSAIFDDDEDSLFAEALIGLADSEEIKATDNIGKTDLCALKDMFDVDFEDELSADNESEKACTSGLSAKIETSTLIRRESSLNQQFTQPTPQIHDLRFPQISHENDTSDKITRVMDENKVSGEYFPAKQSNENSAKMNRGDHLQNADSFDKNDTSAMKENVLAAFKDLEPWIVAEFGDIIELVDT</sequence>
<proteinExistence type="inferred from homology"/>
<evidence type="ECO:0000313" key="20">
    <source>
        <dbReference type="Proteomes" id="UP000700596"/>
    </source>
</evidence>
<comment type="catalytic activity">
    <reaction evidence="12">
        <text>Couples ATP hydrolysis with the unwinding of duplex DNA by translocating in the 3'-5' direction.</text>
        <dbReference type="EC" id="5.6.2.4"/>
    </reaction>
</comment>
<dbReference type="Pfam" id="PF02889">
    <property type="entry name" value="Sec63"/>
    <property type="match status" value="1"/>
</dbReference>
<comment type="similarity">
    <text evidence="2">Belongs to the helicase family. SKI2 subfamily.</text>
</comment>
<dbReference type="FunFam" id="1.10.3380.10:FF:000012">
    <property type="entry name" value="DEAD/DEAH box DNA helicase"/>
    <property type="match status" value="1"/>
</dbReference>
<keyword evidence="8 16" id="KW-1133">Transmembrane helix</keyword>
<evidence type="ECO:0000256" key="11">
    <source>
        <dbReference type="ARBA" id="ARBA00023254"/>
    </source>
</evidence>
<gene>
    <name evidence="19" type="ORF">B0J11DRAFT_479424</name>
</gene>
<organism evidence="19 20">
    <name type="scientific">Dendryphion nanum</name>
    <dbReference type="NCBI Taxonomy" id="256645"/>
    <lineage>
        <taxon>Eukaryota</taxon>
        <taxon>Fungi</taxon>
        <taxon>Dikarya</taxon>
        <taxon>Ascomycota</taxon>
        <taxon>Pezizomycotina</taxon>
        <taxon>Dothideomycetes</taxon>
        <taxon>Pleosporomycetidae</taxon>
        <taxon>Pleosporales</taxon>
        <taxon>Torulaceae</taxon>
        <taxon>Dendryphion</taxon>
    </lineage>
</organism>
<dbReference type="Gene3D" id="1.10.3380.10">
    <property type="entry name" value="Sec63 N-terminal domain-like domain"/>
    <property type="match status" value="1"/>
</dbReference>
<dbReference type="GO" id="GO:0005524">
    <property type="term" value="F:ATP binding"/>
    <property type="evidence" value="ECO:0007669"/>
    <property type="project" value="UniProtKB-KW"/>
</dbReference>
<dbReference type="InterPro" id="IPR036388">
    <property type="entry name" value="WH-like_DNA-bd_sf"/>
</dbReference>
<dbReference type="CDD" id="cd18795">
    <property type="entry name" value="SF2_C_Ski2"/>
    <property type="match status" value="1"/>
</dbReference>
<feature type="region of interest" description="Disordered" evidence="15">
    <location>
        <begin position="1"/>
        <end position="20"/>
    </location>
</feature>
<dbReference type="SUPFAM" id="SSF46785">
    <property type="entry name" value="Winged helix' DNA-binding domain"/>
    <property type="match status" value="1"/>
</dbReference>
<dbReference type="InterPro" id="IPR001650">
    <property type="entry name" value="Helicase_C-like"/>
</dbReference>
<dbReference type="EC" id="5.6.2.4" evidence="13"/>
<dbReference type="Gene3D" id="3.40.50.300">
    <property type="entry name" value="P-loop containing nucleotide triphosphate hydrolases"/>
    <property type="match status" value="2"/>
</dbReference>
<evidence type="ECO:0000256" key="4">
    <source>
        <dbReference type="ARBA" id="ARBA00022741"/>
    </source>
</evidence>
<feature type="domain" description="Helicase C-terminal" evidence="18">
    <location>
        <begin position="935"/>
        <end position="1123"/>
    </location>
</feature>
<feature type="transmembrane region" description="Helical" evidence="16">
    <location>
        <begin position="327"/>
        <end position="349"/>
    </location>
</feature>
<feature type="transmembrane region" description="Helical" evidence="16">
    <location>
        <begin position="173"/>
        <end position="192"/>
    </location>
</feature>
<feature type="compositionally biased region" description="Polar residues" evidence="15">
    <location>
        <begin position="1660"/>
        <end position="1682"/>
    </location>
</feature>
<dbReference type="SUPFAM" id="SSF158702">
    <property type="entry name" value="Sec63 N-terminal domain-like"/>
    <property type="match status" value="1"/>
</dbReference>
<feature type="compositionally biased region" description="Basic and acidic residues" evidence="15">
    <location>
        <begin position="617"/>
        <end position="629"/>
    </location>
</feature>
<dbReference type="InterPro" id="IPR014001">
    <property type="entry name" value="Helicase_ATP-bd"/>
</dbReference>
<dbReference type="EMBL" id="JAGMWT010000002">
    <property type="protein sequence ID" value="KAH7135576.1"/>
    <property type="molecule type" value="Genomic_DNA"/>
</dbReference>
<dbReference type="SMART" id="SM00487">
    <property type="entry name" value="DEXDc"/>
    <property type="match status" value="1"/>
</dbReference>
<dbReference type="SUPFAM" id="SSF103481">
    <property type="entry name" value="Multidrug resistance efflux transporter EmrE"/>
    <property type="match status" value="1"/>
</dbReference>
<keyword evidence="7" id="KW-0067">ATP-binding</keyword>
<feature type="transmembrane region" description="Helical" evidence="16">
    <location>
        <begin position="297"/>
        <end position="315"/>
    </location>
</feature>
<dbReference type="PANTHER" id="PTHR47835">
    <property type="entry name" value="HFM1, ATP DEPENDENT DNA HELICASE HOMOLOG"/>
    <property type="match status" value="1"/>
</dbReference>
<evidence type="ECO:0000256" key="10">
    <source>
        <dbReference type="ARBA" id="ARBA00023235"/>
    </source>
</evidence>
<feature type="compositionally biased region" description="Basic and acidic residues" evidence="15">
    <location>
        <begin position="1965"/>
        <end position="1978"/>
    </location>
</feature>
<dbReference type="NCBIfam" id="TIGR00803">
    <property type="entry name" value="nst"/>
    <property type="match status" value="2"/>
</dbReference>
<feature type="compositionally biased region" description="Basic and acidic residues" evidence="15">
    <location>
        <begin position="11"/>
        <end position="20"/>
    </location>
</feature>
<dbReference type="InterPro" id="IPR052247">
    <property type="entry name" value="Meiotic_Crossover_Helicase"/>
</dbReference>
<evidence type="ECO:0000259" key="18">
    <source>
        <dbReference type="PROSITE" id="PS51194"/>
    </source>
</evidence>
<dbReference type="GO" id="GO:0051321">
    <property type="term" value="P:meiotic cell cycle"/>
    <property type="evidence" value="ECO:0007669"/>
    <property type="project" value="UniProtKB-KW"/>
</dbReference>
<dbReference type="InterPro" id="IPR011545">
    <property type="entry name" value="DEAD/DEAH_box_helicase_dom"/>
</dbReference>
<keyword evidence="10" id="KW-0413">Isomerase</keyword>
<dbReference type="GO" id="GO:0015165">
    <property type="term" value="F:pyrimidine nucleotide-sugar transmembrane transporter activity"/>
    <property type="evidence" value="ECO:0007669"/>
    <property type="project" value="InterPro"/>
</dbReference>
<dbReference type="SMART" id="SM00973">
    <property type="entry name" value="Sec63"/>
    <property type="match status" value="1"/>
</dbReference>
<accession>A0A9P9EEB4</accession>
<reference evidence="19" key="1">
    <citation type="journal article" date="2021" name="Nat. Commun.">
        <title>Genetic determinants of endophytism in the Arabidopsis root mycobiome.</title>
        <authorList>
            <person name="Mesny F."/>
            <person name="Miyauchi S."/>
            <person name="Thiergart T."/>
            <person name="Pickel B."/>
            <person name="Atanasova L."/>
            <person name="Karlsson M."/>
            <person name="Huettel B."/>
            <person name="Barry K.W."/>
            <person name="Haridas S."/>
            <person name="Chen C."/>
            <person name="Bauer D."/>
            <person name="Andreopoulos W."/>
            <person name="Pangilinan J."/>
            <person name="LaButti K."/>
            <person name="Riley R."/>
            <person name="Lipzen A."/>
            <person name="Clum A."/>
            <person name="Drula E."/>
            <person name="Henrissat B."/>
            <person name="Kohler A."/>
            <person name="Grigoriev I.V."/>
            <person name="Martin F.M."/>
            <person name="Hacquard S."/>
        </authorList>
    </citation>
    <scope>NUCLEOTIDE SEQUENCE</scope>
    <source>
        <strain evidence="19">MPI-CAGE-CH-0243</strain>
    </source>
</reference>
<comment type="subcellular location">
    <subcellularLocation>
        <location evidence="1">Membrane</location>
        <topology evidence="1">Multi-pass membrane protein</topology>
    </subcellularLocation>
</comment>
<dbReference type="InterPro" id="IPR027417">
    <property type="entry name" value="P-loop_NTPase"/>
</dbReference>
<evidence type="ECO:0000313" key="19">
    <source>
        <dbReference type="EMBL" id="KAH7135576.1"/>
    </source>
</evidence>
<keyword evidence="11" id="KW-0469">Meiosis</keyword>
<dbReference type="Pfam" id="PF04142">
    <property type="entry name" value="Nuc_sug_transp"/>
    <property type="match status" value="1"/>
</dbReference>
<evidence type="ECO:0000256" key="13">
    <source>
        <dbReference type="ARBA" id="ARBA00034808"/>
    </source>
</evidence>
<dbReference type="GO" id="GO:0043138">
    <property type="term" value="F:3'-5' DNA helicase activity"/>
    <property type="evidence" value="ECO:0007669"/>
    <property type="project" value="UniProtKB-EC"/>
</dbReference>
<dbReference type="InterPro" id="IPR007271">
    <property type="entry name" value="Nuc_sug_transpt"/>
</dbReference>
<dbReference type="SUPFAM" id="SSF52540">
    <property type="entry name" value="P-loop containing nucleoside triphosphate hydrolases"/>
    <property type="match status" value="1"/>
</dbReference>
<comment type="caution">
    <text evidence="19">The sequence shown here is derived from an EMBL/GenBank/DDBJ whole genome shotgun (WGS) entry which is preliminary data.</text>
</comment>
<evidence type="ECO:0000256" key="7">
    <source>
        <dbReference type="ARBA" id="ARBA00022840"/>
    </source>
</evidence>
<evidence type="ECO:0000259" key="17">
    <source>
        <dbReference type="PROSITE" id="PS51192"/>
    </source>
</evidence>
<evidence type="ECO:0000256" key="1">
    <source>
        <dbReference type="ARBA" id="ARBA00004141"/>
    </source>
</evidence>
<dbReference type="PROSITE" id="PS51192">
    <property type="entry name" value="HELICASE_ATP_BIND_1"/>
    <property type="match status" value="1"/>
</dbReference>
<name>A0A9P9EEB4_9PLEO</name>